<keyword evidence="1" id="KW-0812">Transmembrane</keyword>
<evidence type="ECO:0000313" key="3">
    <source>
        <dbReference type="Proteomes" id="UP001328107"/>
    </source>
</evidence>
<dbReference type="EMBL" id="BTRK01000006">
    <property type="protein sequence ID" value="GMR60761.1"/>
    <property type="molecule type" value="Genomic_DNA"/>
</dbReference>
<dbReference type="AlphaFoldDB" id="A0AAN5DCZ8"/>
<keyword evidence="1" id="KW-0472">Membrane</keyword>
<proteinExistence type="predicted"/>
<comment type="caution">
    <text evidence="2">The sequence shown here is derived from an EMBL/GenBank/DDBJ whole genome shotgun (WGS) entry which is preliminary data.</text>
</comment>
<evidence type="ECO:0000313" key="2">
    <source>
        <dbReference type="EMBL" id="GMR60761.1"/>
    </source>
</evidence>
<evidence type="ECO:0000256" key="1">
    <source>
        <dbReference type="SAM" id="Phobius"/>
    </source>
</evidence>
<dbReference type="Proteomes" id="UP001328107">
    <property type="component" value="Unassembled WGS sequence"/>
</dbReference>
<keyword evidence="1" id="KW-1133">Transmembrane helix</keyword>
<keyword evidence="3" id="KW-1185">Reference proteome</keyword>
<sequence length="163" mass="18467">MGIASQLPILLWKCWKTTIRSYGWTSVQILFTLLLWFGLYKLSISDAKMLWENSADVMENPTTDLYEVAYKCDGLCNETVPDIRVAAEKVCPDPTKCILKEYDIMLNGFYNRLILRNLSNLPPVLNVDVERTEGSCEHFDASSQQFDSTLDKSGLIPKQGMGC</sequence>
<reference evidence="3" key="1">
    <citation type="submission" date="2022-10" db="EMBL/GenBank/DDBJ databases">
        <title>Genome assembly of Pristionchus species.</title>
        <authorList>
            <person name="Yoshida K."/>
            <person name="Sommer R.J."/>
        </authorList>
    </citation>
    <scope>NUCLEOTIDE SEQUENCE [LARGE SCALE GENOMIC DNA]</scope>
    <source>
        <strain evidence="3">RS5460</strain>
    </source>
</reference>
<gene>
    <name evidence="2" type="ORF">PMAYCL1PPCAC_30956</name>
</gene>
<accession>A0AAN5DCZ8</accession>
<feature type="non-terminal residue" evidence="2">
    <location>
        <position position="163"/>
    </location>
</feature>
<protein>
    <submittedName>
        <fullName evidence="2">Uncharacterized protein</fullName>
    </submittedName>
</protein>
<name>A0AAN5DCZ8_9BILA</name>
<organism evidence="2 3">
    <name type="scientific">Pristionchus mayeri</name>
    <dbReference type="NCBI Taxonomy" id="1317129"/>
    <lineage>
        <taxon>Eukaryota</taxon>
        <taxon>Metazoa</taxon>
        <taxon>Ecdysozoa</taxon>
        <taxon>Nematoda</taxon>
        <taxon>Chromadorea</taxon>
        <taxon>Rhabditida</taxon>
        <taxon>Rhabditina</taxon>
        <taxon>Diplogasteromorpha</taxon>
        <taxon>Diplogasteroidea</taxon>
        <taxon>Neodiplogasteridae</taxon>
        <taxon>Pristionchus</taxon>
    </lineage>
</organism>
<feature type="transmembrane region" description="Helical" evidence="1">
    <location>
        <begin position="21"/>
        <end position="40"/>
    </location>
</feature>